<organism evidence="1 2">
    <name type="scientific">Streptomyces chiangmaiensis</name>
    <dbReference type="NCBI Taxonomy" id="766497"/>
    <lineage>
        <taxon>Bacteria</taxon>
        <taxon>Bacillati</taxon>
        <taxon>Actinomycetota</taxon>
        <taxon>Actinomycetes</taxon>
        <taxon>Kitasatosporales</taxon>
        <taxon>Streptomycetaceae</taxon>
        <taxon>Streptomyces</taxon>
    </lineage>
</organism>
<name>A0ABU7FPX5_9ACTN</name>
<keyword evidence="2" id="KW-1185">Reference proteome</keyword>
<reference evidence="1" key="1">
    <citation type="submission" date="2024-01" db="EMBL/GenBank/DDBJ databases">
        <title>First draft genome sequence data of TA4-1, the type strain of Gram-positive actinobacterium Streptomyces chiangmaiensis.</title>
        <authorList>
            <person name="Yasawong M."/>
            <person name="Nantapong N."/>
        </authorList>
    </citation>
    <scope>NUCLEOTIDE SEQUENCE</scope>
    <source>
        <strain evidence="1">TA4-1</strain>
    </source>
</reference>
<protein>
    <submittedName>
        <fullName evidence="1">Uncharacterized protein</fullName>
    </submittedName>
</protein>
<comment type="caution">
    <text evidence="1">The sequence shown here is derived from an EMBL/GenBank/DDBJ whole genome shotgun (WGS) entry which is preliminary data.</text>
</comment>
<dbReference type="Proteomes" id="UP001333996">
    <property type="component" value="Unassembled WGS sequence"/>
</dbReference>
<evidence type="ECO:0000313" key="1">
    <source>
        <dbReference type="EMBL" id="MED7826109.1"/>
    </source>
</evidence>
<accession>A0ABU7FPX5</accession>
<dbReference type="RefSeq" id="WP_329510511.1">
    <property type="nucleotide sequence ID" value="NZ_BAAAYZ010000071.1"/>
</dbReference>
<evidence type="ECO:0000313" key="2">
    <source>
        <dbReference type="Proteomes" id="UP001333996"/>
    </source>
</evidence>
<proteinExistence type="predicted"/>
<sequence>MTIGDVDAAPKDPWTVRSTDFRAPGNQSECDYVKIIKVRGWWCTTTVARIALDGEIVLGGAKPRARVYSGGFRTRCVGRKARMRQHYEIQRDSWSGWRSYGERGYTPWTHEQRQAHGTVSVPCPRGRVGTYNYRLSVAVEVDGIQAEETAAASTVIRTDCGTGIS</sequence>
<gene>
    <name evidence="1" type="ORF">VXC91_30115</name>
</gene>
<dbReference type="EMBL" id="JAYWVC010000139">
    <property type="protein sequence ID" value="MED7826109.1"/>
    <property type="molecule type" value="Genomic_DNA"/>
</dbReference>